<proteinExistence type="predicted"/>
<protein>
    <recommendedName>
        <fullName evidence="3">Ferredoxin</fullName>
    </recommendedName>
</protein>
<evidence type="ECO:0000313" key="1">
    <source>
        <dbReference type="EMBL" id="QGK70379.1"/>
    </source>
</evidence>
<dbReference type="Proteomes" id="UP000371041">
    <property type="component" value="Chromosome"/>
</dbReference>
<dbReference type="AlphaFoldDB" id="A0A5Q3QFY9"/>
<accession>A0A5Q3QFY9</accession>
<organism evidence="1 2">
    <name type="scientific">Allosaccharopolyspora coralli</name>
    <dbReference type="NCBI Taxonomy" id="2665642"/>
    <lineage>
        <taxon>Bacteria</taxon>
        <taxon>Bacillati</taxon>
        <taxon>Actinomycetota</taxon>
        <taxon>Actinomycetes</taxon>
        <taxon>Pseudonocardiales</taxon>
        <taxon>Pseudonocardiaceae</taxon>
        <taxon>Allosaccharopolyspora</taxon>
    </lineage>
</organism>
<evidence type="ECO:0008006" key="3">
    <source>
        <dbReference type="Google" id="ProtNLM"/>
    </source>
</evidence>
<dbReference type="KEGG" id="sace:GIY23_13375"/>
<name>A0A5Q3QFY9_9PSEU</name>
<sequence length="117" mass="12739">MASPHWAKAPTFADRPEIRAELTERTAADRAEYLASGLRPIECDRCGTCVRVKKNSRRHTSVQWDNGSAAGCAVFAEQRADGRPSALIDSCPDLAASIDAAVRDGRLRVGDQDQEQV</sequence>
<reference evidence="2" key="1">
    <citation type="submission" date="2019-11" db="EMBL/GenBank/DDBJ databases">
        <title>The complete genome sequence of Saccharopolyspora sp. E2A.</title>
        <authorList>
            <person name="Zhang G."/>
        </authorList>
    </citation>
    <scope>NUCLEOTIDE SEQUENCE [LARGE SCALE GENOMIC DNA]</scope>
    <source>
        <strain evidence="2">E2A</strain>
    </source>
</reference>
<evidence type="ECO:0000313" key="2">
    <source>
        <dbReference type="Proteomes" id="UP000371041"/>
    </source>
</evidence>
<keyword evidence="2" id="KW-1185">Reference proteome</keyword>
<dbReference type="EMBL" id="CP045929">
    <property type="protein sequence ID" value="QGK70379.1"/>
    <property type="molecule type" value="Genomic_DNA"/>
</dbReference>
<dbReference type="RefSeq" id="WP_154076963.1">
    <property type="nucleotide sequence ID" value="NZ_CP045929.1"/>
</dbReference>
<gene>
    <name evidence="1" type="ORF">GIY23_13375</name>
</gene>